<evidence type="ECO:0000313" key="2">
    <source>
        <dbReference type="Proteomes" id="UP000037237"/>
    </source>
</evidence>
<gene>
    <name evidence="1" type="ORF">AC477_03685</name>
</gene>
<organism evidence="1 2">
    <name type="scientific">miscellaneous Crenarchaeota group-1 archaeon SG8-32-1</name>
    <dbReference type="NCBI Taxonomy" id="1685124"/>
    <lineage>
        <taxon>Archaea</taxon>
        <taxon>Candidatus Bathyarchaeota</taxon>
        <taxon>MCG-1</taxon>
    </lineage>
</organism>
<protein>
    <submittedName>
        <fullName evidence="1">Uncharacterized protein</fullName>
    </submittedName>
</protein>
<accession>A0A0M0BTE1</accession>
<comment type="caution">
    <text evidence="1">The sequence shown here is derived from an EMBL/GenBank/DDBJ whole genome shotgun (WGS) entry which is preliminary data.</text>
</comment>
<sequence length="123" mass="13504">MKTEKVNIEELARKVDELLSVLNVISGDLSDVSKALKNINETKVTPPVSPSPSSKKRGLNEIKQIFSTEIAGMLLFEEIGSYIVVKPKRFLGSDNFAKIASVVRELGGEYISAGKNSHFKIPK</sequence>
<dbReference type="Proteomes" id="UP000037237">
    <property type="component" value="Unassembled WGS sequence"/>
</dbReference>
<dbReference type="AlphaFoldDB" id="A0A0M0BTE1"/>
<reference evidence="1 2" key="1">
    <citation type="submission" date="2015-06" db="EMBL/GenBank/DDBJ databases">
        <title>New insights into the roles of widespread benthic archaea in carbon and nitrogen cycling.</title>
        <authorList>
            <person name="Lazar C.S."/>
            <person name="Baker B.J."/>
            <person name="Seitz K.W."/>
            <person name="Hyde A.S."/>
            <person name="Dick G.J."/>
            <person name="Hinrichs K.-U."/>
            <person name="Teske A.P."/>
        </authorList>
    </citation>
    <scope>NUCLEOTIDE SEQUENCE [LARGE SCALE GENOMIC DNA]</scope>
    <source>
        <strain evidence="1">SG8-32-1</strain>
    </source>
</reference>
<evidence type="ECO:0000313" key="1">
    <source>
        <dbReference type="EMBL" id="KON31883.1"/>
    </source>
</evidence>
<proteinExistence type="predicted"/>
<dbReference type="EMBL" id="LFWU01000086">
    <property type="protein sequence ID" value="KON31883.1"/>
    <property type="molecule type" value="Genomic_DNA"/>
</dbReference>
<name>A0A0M0BTE1_9ARCH</name>